<sequence>ASSSSTTPTTSGVFKSTSNADAFQSILVKSVHTEHWTTAESAKGHSENEGL</sequence>
<dbReference type="EMBL" id="LXQA010336171">
    <property type="protein sequence ID" value="MCI44858.1"/>
    <property type="molecule type" value="Genomic_DNA"/>
</dbReference>
<dbReference type="Proteomes" id="UP000265520">
    <property type="component" value="Unassembled WGS sequence"/>
</dbReference>
<name>A0A392S7Q8_9FABA</name>
<proteinExistence type="predicted"/>
<organism evidence="1 2">
    <name type="scientific">Trifolium medium</name>
    <dbReference type="NCBI Taxonomy" id="97028"/>
    <lineage>
        <taxon>Eukaryota</taxon>
        <taxon>Viridiplantae</taxon>
        <taxon>Streptophyta</taxon>
        <taxon>Embryophyta</taxon>
        <taxon>Tracheophyta</taxon>
        <taxon>Spermatophyta</taxon>
        <taxon>Magnoliopsida</taxon>
        <taxon>eudicotyledons</taxon>
        <taxon>Gunneridae</taxon>
        <taxon>Pentapetalae</taxon>
        <taxon>rosids</taxon>
        <taxon>fabids</taxon>
        <taxon>Fabales</taxon>
        <taxon>Fabaceae</taxon>
        <taxon>Papilionoideae</taxon>
        <taxon>50 kb inversion clade</taxon>
        <taxon>NPAAA clade</taxon>
        <taxon>Hologalegina</taxon>
        <taxon>IRL clade</taxon>
        <taxon>Trifolieae</taxon>
        <taxon>Trifolium</taxon>
    </lineage>
</organism>
<protein>
    <submittedName>
        <fullName evidence="1">Uncharacterized protein</fullName>
    </submittedName>
</protein>
<comment type="caution">
    <text evidence="1">The sequence shown here is derived from an EMBL/GenBank/DDBJ whole genome shotgun (WGS) entry which is preliminary data.</text>
</comment>
<evidence type="ECO:0000313" key="1">
    <source>
        <dbReference type="EMBL" id="MCI44858.1"/>
    </source>
</evidence>
<dbReference type="AlphaFoldDB" id="A0A392S7Q8"/>
<keyword evidence="2" id="KW-1185">Reference proteome</keyword>
<reference evidence="1 2" key="1">
    <citation type="journal article" date="2018" name="Front. Plant Sci.">
        <title>Red Clover (Trifolium pratense) and Zigzag Clover (T. medium) - A Picture of Genomic Similarities and Differences.</title>
        <authorList>
            <person name="Dluhosova J."/>
            <person name="Istvanek J."/>
            <person name="Nedelnik J."/>
            <person name="Repkova J."/>
        </authorList>
    </citation>
    <scope>NUCLEOTIDE SEQUENCE [LARGE SCALE GENOMIC DNA]</scope>
    <source>
        <strain evidence="2">cv. 10/8</strain>
        <tissue evidence="1">Leaf</tissue>
    </source>
</reference>
<feature type="non-terminal residue" evidence="1">
    <location>
        <position position="1"/>
    </location>
</feature>
<accession>A0A392S7Q8</accession>
<evidence type="ECO:0000313" key="2">
    <source>
        <dbReference type="Proteomes" id="UP000265520"/>
    </source>
</evidence>